<gene>
    <name evidence="2" type="ORF">HYG85_09670</name>
</gene>
<dbReference type="EMBL" id="CP058561">
    <property type="protein sequence ID" value="QUH29178.1"/>
    <property type="molecule type" value="Genomic_DNA"/>
</dbReference>
<keyword evidence="1" id="KW-0472">Membrane</keyword>
<dbReference type="RefSeq" id="WP_212693302.1">
    <property type="nucleotide sequence ID" value="NZ_CP058561.1"/>
</dbReference>
<organism evidence="2 3">
    <name type="scientific">Vallitalea guaymasensis</name>
    <dbReference type="NCBI Taxonomy" id="1185412"/>
    <lineage>
        <taxon>Bacteria</taxon>
        <taxon>Bacillati</taxon>
        <taxon>Bacillota</taxon>
        <taxon>Clostridia</taxon>
        <taxon>Lachnospirales</taxon>
        <taxon>Vallitaleaceae</taxon>
        <taxon>Vallitalea</taxon>
    </lineage>
</organism>
<dbReference type="AlphaFoldDB" id="A0A8J8MA73"/>
<sequence length="287" mass="33921">MKFNITILYYCFVLTLLYVAWIVFKSMRKKKNYNYAFRQPKMKFTKSNYSKEEINIAFTDAGINITTDKYNNLRLIIFLTTVILTCISYHGNRLPIVLALWLTAYLISAPVIKLGKKDSPFMLVIKMIKTMQNKKKDTEIYRILIQLKNIAITQQDKPYSADYTINQLIKFSKLTRNALINFLMYYNLGKEDEAYKKFTKDINTQMGNDIGMILLKLDKLNPTELVEQIDIIKERNREKHITEKHRKQNAISDLIYLPIIIPVFILFLNFIMITVWIPRIEKVIFLN</sequence>
<dbReference type="KEGG" id="vgu:HYG85_09670"/>
<feature type="transmembrane region" description="Helical" evidence="1">
    <location>
        <begin position="73"/>
        <end position="90"/>
    </location>
</feature>
<name>A0A8J8MA73_9FIRM</name>
<feature type="transmembrane region" description="Helical" evidence="1">
    <location>
        <begin position="6"/>
        <end position="24"/>
    </location>
</feature>
<feature type="transmembrane region" description="Helical" evidence="1">
    <location>
        <begin position="254"/>
        <end position="277"/>
    </location>
</feature>
<reference evidence="2 3" key="1">
    <citation type="submission" date="2020-07" db="EMBL/GenBank/DDBJ databases">
        <title>Vallitalea guaymasensis genome.</title>
        <authorList>
            <person name="Postec A."/>
        </authorList>
    </citation>
    <scope>NUCLEOTIDE SEQUENCE [LARGE SCALE GENOMIC DNA]</scope>
    <source>
        <strain evidence="2 3">Ra1766G1</strain>
    </source>
</reference>
<protein>
    <submittedName>
        <fullName evidence="2">Uncharacterized protein</fullName>
    </submittedName>
</protein>
<evidence type="ECO:0000313" key="2">
    <source>
        <dbReference type="EMBL" id="QUH29178.1"/>
    </source>
</evidence>
<evidence type="ECO:0000256" key="1">
    <source>
        <dbReference type="SAM" id="Phobius"/>
    </source>
</evidence>
<dbReference type="Proteomes" id="UP000677305">
    <property type="component" value="Chromosome"/>
</dbReference>
<feature type="transmembrane region" description="Helical" evidence="1">
    <location>
        <begin position="96"/>
        <end position="115"/>
    </location>
</feature>
<proteinExistence type="predicted"/>
<keyword evidence="3" id="KW-1185">Reference proteome</keyword>
<accession>A0A8J8MA73</accession>
<evidence type="ECO:0000313" key="3">
    <source>
        <dbReference type="Proteomes" id="UP000677305"/>
    </source>
</evidence>
<keyword evidence="1" id="KW-0812">Transmembrane</keyword>
<keyword evidence="1" id="KW-1133">Transmembrane helix</keyword>